<organism evidence="2 3">
    <name type="scientific">Alteribacter lacisalsi</name>
    <dbReference type="NCBI Taxonomy" id="2045244"/>
    <lineage>
        <taxon>Bacteria</taxon>
        <taxon>Bacillati</taxon>
        <taxon>Bacillota</taxon>
        <taxon>Bacilli</taxon>
        <taxon>Bacillales</taxon>
        <taxon>Bacillaceae</taxon>
        <taxon>Alteribacter</taxon>
    </lineage>
</organism>
<dbReference type="OrthoDB" id="2451685at2"/>
<feature type="transmembrane region" description="Helical" evidence="1">
    <location>
        <begin position="72"/>
        <end position="94"/>
    </location>
</feature>
<accession>A0A2W0H9J7</accession>
<keyword evidence="1" id="KW-1133">Transmembrane helix</keyword>
<proteinExistence type="predicted"/>
<feature type="transmembrane region" description="Helical" evidence="1">
    <location>
        <begin position="12"/>
        <end position="28"/>
    </location>
</feature>
<keyword evidence="1" id="KW-0812">Transmembrane</keyword>
<dbReference type="RefSeq" id="WP_110520688.1">
    <property type="nucleotide sequence ID" value="NZ_PDOF01000002.1"/>
</dbReference>
<keyword evidence="1" id="KW-0472">Membrane</keyword>
<dbReference type="Proteomes" id="UP000248066">
    <property type="component" value="Unassembled WGS sequence"/>
</dbReference>
<dbReference type="AlphaFoldDB" id="A0A2W0H9J7"/>
<keyword evidence="3" id="KW-1185">Reference proteome</keyword>
<feature type="transmembrane region" description="Helical" evidence="1">
    <location>
        <begin position="115"/>
        <end position="134"/>
    </location>
</feature>
<comment type="caution">
    <text evidence="2">The sequence shown here is derived from an EMBL/GenBank/DDBJ whole genome shotgun (WGS) entry which is preliminary data.</text>
</comment>
<protein>
    <submittedName>
        <fullName evidence="2">Uncharacterized protein</fullName>
    </submittedName>
</protein>
<dbReference type="EMBL" id="PDOF01000002">
    <property type="protein sequence ID" value="PYZ96750.1"/>
    <property type="molecule type" value="Genomic_DNA"/>
</dbReference>
<name>A0A2W0H9J7_9BACI</name>
<evidence type="ECO:0000313" key="3">
    <source>
        <dbReference type="Proteomes" id="UP000248066"/>
    </source>
</evidence>
<gene>
    <name evidence="2" type="ORF">CR205_13760</name>
</gene>
<sequence length="136" mass="15807">MLELVRNNEEVFMIIYCFIILWINIEYLKEFKSIKKGLSELSSDQELDVTPDSLSLMLVGLVFNFVRRWLIYILAVLITGSTLVMIVCVFLFVISLYDCLFNFSLSRVKQSNLRLYLAIVDTILIAFFVAYLILSL</sequence>
<evidence type="ECO:0000256" key="1">
    <source>
        <dbReference type="SAM" id="Phobius"/>
    </source>
</evidence>
<evidence type="ECO:0000313" key="2">
    <source>
        <dbReference type="EMBL" id="PYZ96750.1"/>
    </source>
</evidence>
<reference evidence="2 3" key="1">
    <citation type="submission" date="2017-10" db="EMBL/GenBank/DDBJ databases">
        <title>Bacillus sp. nov., a halophilic bacterium isolated from a Yangshapao Lake.</title>
        <authorList>
            <person name="Wang H."/>
        </authorList>
    </citation>
    <scope>NUCLEOTIDE SEQUENCE [LARGE SCALE GENOMIC DNA]</scope>
    <source>
        <strain evidence="2 3">YSP-3</strain>
    </source>
</reference>